<dbReference type="Proteomes" id="UP001590951">
    <property type="component" value="Unassembled WGS sequence"/>
</dbReference>
<gene>
    <name evidence="1" type="ORF">ABVK25_000959</name>
</gene>
<evidence type="ECO:0000313" key="2">
    <source>
        <dbReference type="Proteomes" id="UP001590951"/>
    </source>
</evidence>
<accession>A0ABR4BPD8</accession>
<reference evidence="1 2" key="1">
    <citation type="submission" date="2024-09" db="EMBL/GenBank/DDBJ databases">
        <title>Rethinking Asexuality: The Enigmatic Case of Functional Sexual Genes in Lepraria (Stereocaulaceae).</title>
        <authorList>
            <person name="Doellman M."/>
            <person name="Sun Y."/>
            <person name="Barcenas-Pena A."/>
            <person name="Lumbsch H.T."/>
            <person name="Grewe F."/>
        </authorList>
    </citation>
    <scope>NUCLEOTIDE SEQUENCE [LARGE SCALE GENOMIC DNA]</scope>
    <source>
        <strain evidence="1 2">Grewe 0041</strain>
    </source>
</reference>
<evidence type="ECO:0000313" key="1">
    <source>
        <dbReference type="EMBL" id="KAL2059666.1"/>
    </source>
</evidence>
<organism evidence="1 2">
    <name type="scientific">Lepraria finkii</name>
    <dbReference type="NCBI Taxonomy" id="1340010"/>
    <lineage>
        <taxon>Eukaryota</taxon>
        <taxon>Fungi</taxon>
        <taxon>Dikarya</taxon>
        <taxon>Ascomycota</taxon>
        <taxon>Pezizomycotina</taxon>
        <taxon>Lecanoromycetes</taxon>
        <taxon>OSLEUM clade</taxon>
        <taxon>Lecanoromycetidae</taxon>
        <taxon>Lecanorales</taxon>
        <taxon>Lecanorineae</taxon>
        <taxon>Stereocaulaceae</taxon>
        <taxon>Lepraria</taxon>
    </lineage>
</organism>
<sequence length="273" mass="30622">MAMVIATVNSLPSISNITLPQTLASLEQSLTSGLNLSANLTTSNAEAVIENCGEAFIDVRMRVSQARNIALRAYGDSHLGVTSAHGFRAMFKDRTAIAAVGTFLRNIYELRAKGGLNPHPGTYLEPRIACATENMAARYDYLHLGYDPWQRCLTHTPEGIFPPAFYAEGTAYIFLCPVYNIQAPIPLRSHCPSVVESDNVFVGNQNLFYRQYQVYTLIYYLTRFYLGDFALGANTHPREQIDWNDCVFNLNILESIRNPTNMQLYMARKSFPL</sequence>
<comment type="caution">
    <text evidence="1">The sequence shown here is derived from an EMBL/GenBank/DDBJ whole genome shotgun (WGS) entry which is preliminary data.</text>
</comment>
<proteinExistence type="predicted"/>
<dbReference type="EMBL" id="JBHFEH010000001">
    <property type="protein sequence ID" value="KAL2059666.1"/>
    <property type="molecule type" value="Genomic_DNA"/>
</dbReference>
<name>A0ABR4BPD8_9LECA</name>
<protein>
    <submittedName>
        <fullName evidence="1">Uncharacterized protein</fullName>
    </submittedName>
</protein>
<keyword evidence="2" id="KW-1185">Reference proteome</keyword>